<dbReference type="InterPro" id="IPR011701">
    <property type="entry name" value="MFS"/>
</dbReference>
<dbReference type="Proteomes" id="UP000011731">
    <property type="component" value="Unassembled WGS sequence"/>
</dbReference>
<dbReference type="PANTHER" id="PTHR11662:SF450">
    <property type="entry name" value="BLR1003 PROTEIN"/>
    <property type="match status" value="1"/>
</dbReference>
<keyword evidence="8" id="KW-1185">Reference proteome</keyword>
<evidence type="ECO:0000256" key="4">
    <source>
        <dbReference type="ARBA" id="ARBA00023136"/>
    </source>
</evidence>
<dbReference type="SUPFAM" id="SSF103473">
    <property type="entry name" value="MFS general substrate transporter"/>
    <property type="match status" value="1"/>
</dbReference>
<proteinExistence type="predicted"/>
<dbReference type="PATRIC" id="fig|1278076.4.peg.5288"/>
<feature type="transmembrane region" description="Helical" evidence="5">
    <location>
        <begin position="88"/>
        <end position="107"/>
    </location>
</feature>
<dbReference type="InterPro" id="IPR050382">
    <property type="entry name" value="MFS_Na/Anion_cotransporter"/>
</dbReference>
<evidence type="ECO:0000256" key="5">
    <source>
        <dbReference type="SAM" id="Phobius"/>
    </source>
</evidence>
<feature type="transmembrane region" description="Helical" evidence="5">
    <location>
        <begin position="281"/>
        <end position="302"/>
    </location>
</feature>
<feature type="transmembrane region" description="Helical" evidence="5">
    <location>
        <begin position="152"/>
        <end position="171"/>
    </location>
</feature>
<dbReference type="GO" id="GO:0022857">
    <property type="term" value="F:transmembrane transporter activity"/>
    <property type="evidence" value="ECO:0007669"/>
    <property type="project" value="InterPro"/>
</dbReference>
<dbReference type="PANTHER" id="PTHR11662">
    <property type="entry name" value="SOLUTE CARRIER FAMILY 17"/>
    <property type="match status" value="1"/>
</dbReference>
<evidence type="ECO:0000256" key="2">
    <source>
        <dbReference type="ARBA" id="ARBA00022692"/>
    </source>
</evidence>
<comment type="caution">
    <text evidence="7">The sequence shown here is derived from an EMBL/GenBank/DDBJ whole genome shotgun (WGS) entry which is preliminary data.</text>
</comment>
<evidence type="ECO:0000256" key="3">
    <source>
        <dbReference type="ARBA" id="ARBA00022989"/>
    </source>
</evidence>
<dbReference type="GO" id="GO:0005886">
    <property type="term" value="C:plasma membrane"/>
    <property type="evidence" value="ECO:0007669"/>
    <property type="project" value="UniProtKB-SubCell"/>
</dbReference>
<feature type="transmembrane region" description="Helical" evidence="5">
    <location>
        <begin position="33"/>
        <end position="56"/>
    </location>
</feature>
<gene>
    <name evidence="7" type="ORF">G352_25787</name>
</gene>
<feature type="transmembrane region" description="Helical" evidence="5">
    <location>
        <begin position="63"/>
        <end position="82"/>
    </location>
</feature>
<evidence type="ECO:0000256" key="1">
    <source>
        <dbReference type="ARBA" id="ARBA00004651"/>
    </source>
</evidence>
<keyword evidence="4 5" id="KW-0472">Membrane</keyword>
<feature type="transmembrane region" description="Helical" evidence="5">
    <location>
        <begin position="376"/>
        <end position="395"/>
    </location>
</feature>
<dbReference type="InterPro" id="IPR036259">
    <property type="entry name" value="MFS_trans_sf"/>
</dbReference>
<evidence type="ECO:0000313" key="8">
    <source>
        <dbReference type="Proteomes" id="UP000011731"/>
    </source>
</evidence>
<feature type="transmembrane region" description="Helical" evidence="5">
    <location>
        <begin position="128"/>
        <end position="146"/>
    </location>
</feature>
<evidence type="ECO:0000313" key="7">
    <source>
        <dbReference type="EMBL" id="EME51495.1"/>
    </source>
</evidence>
<name>M2XQR1_9NOCA</name>
<feature type="transmembrane region" description="Helical" evidence="5">
    <location>
        <begin position="308"/>
        <end position="330"/>
    </location>
</feature>
<dbReference type="InterPro" id="IPR020846">
    <property type="entry name" value="MFS_dom"/>
</dbReference>
<feature type="domain" description="Major facilitator superfamily (MFS) profile" evidence="6">
    <location>
        <begin position="1"/>
        <end position="399"/>
    </location>
</feature>
<keyword evidence="2 5" id="KW-0812">Transmembrane</keyword>
<protein>
    <submittedName>
        <fullName evidence="7">Major facilitator superfamily permease</fullName>
    </submittedName>
</protein>
<organism evidence="7 8">
    <name type="scientific">Rhodococcus ruber BKS 20-38</name>
    <dbReference type="NCBI Taxonomy" id="1278076"/>
    <lineage>
        <taxon>Bacteria</taxon>
        <taxon>Bacillati</taxon>
        <taxon>Actinomycetota</taxon>
        <taxon>Actinomycetes</taxon>
        <taxon>Mycobacteriales</taxon>
        <taxon>Nocardiaceae</taxon>
        <taxon>Rhodococcus</taxon>
    </lineage>
</organism>
<dbReference type="AlphaFoldDB" id="M2XQR1"/>
<dbReference type="PROSITE" id="PS50850">
    <property type="entry name" value="MFS"/>
    <property type="match status" value="1"/>
</dbReference>
<sequence length="417" mass="43893">MLVALALVNWADKAVLGLVAVPLMEDLNINASQYGLLASSIYFLFSLSAVAAGFLANKRSMKWLLFIMVAIWSISQFSIWLAPGFLVILLSRIILGLGEGPSAGLSFHTATQWFRDHERTMPIALQNVGAFGGIAVAAPVLTWIISNHDWHWAFFAVGVAGLVWMAIWYFVGKDGPYTGGAKSAELSGSIFDGGGRVPYRTLLLSRTYIGTVCVGFAAYWALAIVSAWLPAFLRQAQGYSAQGASTIVMAVSLTAIFFLLSQAFVTRKLMENGVSSKVARGYMAAGSVTLAGVFVIISTQMAPGAVQIVALCIGFGLGLVTFTTGATLLSEFLPVLQRGAALGIYVAIITSAGVVCPTVFGWIVDAAGGGQGYTQAFIVSGILVLLGGLAGFLLIDPGREAKQLGKLLTADSASKIA</sequence>
<dbReference type="EMBL" id="AOEX01000102">
    <property type="protein sequence ID" value="EME51495.1"/>
    <property type="molecule type" value="Genomic_DNA"/>
</dbReference>
<evidence type="ECO:0000259" key="6">
    <source>
        <dbReference type="PROSITE" id="PS50850"/>
    </source>
</evidence>
<reference evidence="7 8" key="1">
    <citation type="journal article" date="2013" name="Genome Announc.">
        <title>Draft Genome Sequence of Rhodococcus ruber Strain BKS 20-38.</title>
        <authorList>
            <person name="Bala M."/>
            <person name="Kumar S."/>
            <person name="Raghava G.P."/>
            <person name="Mayilraj S."/>
        </authorList>
    </citation>
    <scope>NUCLEOTIDE SEQUENCE [LARGE SCALE GENOMIC DNA]</scope>
    <source>
        <strain evidence="7 8">BKS 20-38</strain>
    </source>
</reference>
<feature type="transmembrane region" description="Helical" evidence="5">
    <location>
        <begin position="239"/>
        <end position="260"/>
    </location>
</feature>
<keyword evidence="3 5" id="KW-1133">Transmembrane helix</keyword>
<dbReference type="Pfam" id="PF07690">
    <property type="entry name" value="MFS_1"/>
    <property type="match status" value="1"/>
</dbReference>
<dbReference type="Gene3D" id="1.20.1250.20">
    <property type="entry name" value="MFS general substrate transporter like domains"/>
    <property type="match status" value="2"/>
</dbReference>
<comment type="subcellular location">
    <subcellularLocation>
        <location evidence="1">Cell membrane</location>
        <topology evidence="1">Multi-pass membrane protein</topology>
    </subcellularLocation>
</comment>
<feature type="transmembrane region" description="Helical" evidence="5">
    <location>
        <begin position="208"/>
        <end position="233"/>
    </location>
</feature>
<feature type="transmembrane region" description="Helical" evidence="5">
    <location>
        <begin position="342"/>
        <end position="364"/>
    </location>
</feature>
<accession>M2XQR1</accession>